<keyword evidence="2 6" id="KW-0732">Signal</keyword>
<feature type="region of interest" description="Disordered" evidence="5">
    <location>
        <begin position="222"/>
        <end position="250"/>
    </location>
</feature>
<keyword evidence="9" id="KW-1185">Reference proteome</keyword>
<dbReference type="SMART" id="SM00369">
    <property type="entry name" value="LRR_TYP"/>
    <property type="match status" value="5"/>
</dbReference>
<organism evidence="8 9">
    <name type="scientific">Gadus morhua</name>
    <name type="common">Atlantic cod</name>
    <dbReference type="NCBI Taxonomy" id="8049"/>
    <lineage>
        <taxon>Eukaryota</taxon>
        <taxon>Metazoa</taxon>
        <taxon>Chordata</taxon>
        <taxon>Craniata</taxon>
        <taxon>Vertebrata</taxon>
        <taxon>Euteleostomi</taxon>
        <taxon>Actinopterygii</taxon>
        <taxon>Neopterygii</taxon>
        <taxon>Teleostei</taxon>
        <taxon>Neoteleostei</taxon>
        <taxon>Acanthomorphata</taxon>
        <taxon>Zeiogadaria</taxon>
        <taxon>Gadariae</taxon>
        <taxon>Gadiformes</taxon>
        <taxon>Gadoidei</taxon>
        <taxon>Gadidae</taxon>
        <taxon>Gadus</taxon>
    </lineage>
</organism>
<dbReference type="InterPro" id="IPR032675">
    <property type="entry name" value="LRR_dom_sf"/>
</dbReference>
<dbReference type="PROSITE" id="PS51450">
    <property type="entry name" value="LRR"/>
    <property type="match status" value="1"/>
</dbReference>
<proteinExistence type="predicted"/>
<evidence type="ECO:0000259" key="7">
    <source>
        <dbReference type="SMART" id="SM00082"/>
    </source>
</evidence>
<dbReference type="Pfam" id="PF13855">
    <property type="entry name" value="LRR_8"/>
    <property type="match status" value="2"/>
</dbReference>
<keyword evidence="1" id="KW-0433">Leucine-rich repeat</keyword>
<evidence type="ECO:0000256" key="6">
    <source>
        <dbReference type="SAM" id="SignalP"/>
    </source>
</evidence>
<dbReference type="InterPro" id="IPR000483">
    <property type="entry name" value="Cys-rich_flank_reg_C"/>
</dbReference>
<dbReference type="RefSeq" id="XP_030222393.1">
    <property type="nucleotide sequence ID" value="XM_030366533.1"/>
</dbReference>
<reference evidence="8" key="1">
    <citation type="submission" date="2025-08" db="UniProtKB">
        <authorList>
            <consortium name="Ensembl"/>
        </authorList>
    </citation>
    <scope>IDENTIFICATION</scope>
</reference>
<feature type="domain" description="LRRCT" evidence="7">
    <location>
        <begin position="173"/>
        <end position="223"/>
    </location>
</feature>
<keyword evidence="4" id="KW-0325">Glycoprotein</keyword>
<evidence type="ECO:0000256" key="1">
    <source>
        <dbReference type="ARBA" id="ARBA00022614"/>
    </source>
</evidence>
<gene>
    <name evidence="8" type="primary">LRRC17</name>
</gene>
<dbReference type="GeneID" id="115551036"/>
<evidence type="ECO:0000256" key="2">
    <source>
        <dbReference type="ARBA" id="ARBA00022729"/>
    </source>
</evidence>
<dbReference type="GO" id="GO:0005886">
    <property type="term" value="C:plasma membrane"/>
    <property type="evidence" value="ECO:0007669"/>
    <property type="project" value="UniProtKB-SubCell"/>
</dbReference>
<dbReference type="PANTHER" id="PTHR24369">
    <property type="entry name" value="ANTIGEN BSP, PUTATIVE-RELATED"/>
    <property type="match status" value="1"/>
</dbReference>
<protein>
    <submittedName>
        <fullName evidence="8">Leucine rich repeat containing 17</fullName>
    </submittedName>
</protein>
<dbReference type="OMA" id="CNYSIHY"/>
<dbReference type="GO" id="GO:0045121">
    <property type="term" value="C:membrane raft"/>
    <property type="evidence" value="ECO:0007669"/>
    <property type="project" value="UniProtKB-SubCell"/>
</dbReference>
<dbReference type="GO" id="GO:0043204">
    <property type="term" value="C:perikaryon"/>
    <property type="evidence" value="ECO:0007669"/>
    <property type="project" value="UniProtKB-SubCell"/>
</dbReference>
<dbReference type="InterPro" id="IPR050541">
    <property type="entry name" value="LRR_TM_domain-containing"/>
</dbReference>
<dbReference type="SMART" id="SM00082">
    <property type="entry name" value="LRRCT"/>
    <property type="match status" value="2"/>
</dbReference>
<dbReference type="GO" id="GO:0098552">
    <property type="term" value="C:side of membrane"/>
    <property type="evidence" value="ECO:0007669"/>
    <property type="project" value="UniProtKB-KW"/>
</dbReference>
<dbReference type="Gene3D" id="3.80.10.10">
    <property type="entry name" value="Ribonuclease Inhibitor"/>
    <property type="match status" value="2"/>
</dbReference>
<evidence type="ECO:0000256" key="4">
    <source>
        <dbReference type="ARBA" id="ARBA00023180"/>
    </source>
</evidence>
<dbReference type="InterPro" id="IPR001611">
    <property type="entry name" value="Leu-rich_rpt"/>
</dbReference>
<evidence type="ECO:0000256" key="3">
    <source>
        <dbReference type="ARBA" id="ARBA00022737"/>
    </source>
</evidence>
<dbReference type="GeneTree" id="ENSGT00940000156400"/>
<dbReference type="GO" id="GO:0042995">
    <property type="term" value="C:cell projection"/>
    <property type="evidence" value="ECO:0007669"/>
    <property type="project" value="UniProtKB-SubCell"/>
</dbReference>
<dbReference type="InterPro" id="IPR003591">
    <property type="entry name" value="Leu-rich_rpt_typical-subtyp"/>
</dbReference>
<evidence type="ECO:0000313" key="8">
    <source>
        <dbReference type="Ensembl" id="ENSGMOP00000019860.2"/>
    </source>
</evidence>
<dbReference type="AlphaFoldDB" id="A0A8C4ZQM4"/>
<sequence>MHLTSSILWAVVVLLLLSMAEMRRAGRGKGLKGVRNGLARDRWRGNRRHGRSDAARLLPPNCTESLQSRDVFLDCQERGLISIPSSRSWSKEPKHLLLARNRIRILRDGAFAGFEGLKSLDLQQNQISVVEEEAFRGLWRLKTLLLQHNKLAMVSEEALIPMPNLQYLRLYDNPWNCGCTLESLVQTLQVPSNRHLANHARCTEPLRLKGKKLKQVDTEFLCQDSDQGPQDDQTDPSEPGKPSGIQGKPDATVSCHAYLYPEPRLDCSRRDLTEVPSGIPDYIVHMDLSHNSIRQLRARDFHEARSLRTLNLKDNDLEHMEKGSLSGLLHLHEMDLSDNNLHFVQHGVLEDLYFLSLLKLGGNPWVCNYSIHYMVYWLRLHPGVRMSGLQCRSPVQHMGERVEKYVDSYYRGCPKEAQRSQVEHEELGDTDPELWESLLEVQGTLEENPEPSHLRGPQKYQIIRLS</sequence>
<dbReference type="OrthoDB" id="1741314at2759"/>
<dbReference type="SUPFAM" id="SSF52047">
    <property type="entry name" value="RNI-like"/>
    <property type="match status" value="1"/>
</dbReference>
<evidence type="ECO:0000256" key="5">
    <source>
        <dbReference type="SAM" id="MobiDB-lite"/>
    </source>
</evidence>
<feature type="signal peptide" evidence="6">
    <location>
        <begin position="1"/>
        <end position="22"/>
    </location>
</feature>
<name>A0A8C4ZQM4_GADMO</name>
<reference evidence="8" key="2">
    <citation type="submission" date="2025-09" db="UniProtKB">
        <authorList>
            <consortium name="Ensembl"/>
        </authorList>
    </citation>
    <scope>IDENTIFICATION</scope>
</reference>
<dbReference type="Proteomes" id="UP000694546">
    <property type="component" value="Chromosome 9"/>
</dbReference>
<accession>A0A8C4ZQM4</accession>
<dbReference type="PANTHER" id="PTHR24369:SF196">
    <property type="entry name" value="RETICULON 4 RECEPTOR LIKE 1"/>
    <property type="match status" value="1"/>
</dbReference>
<dbReference type="Ensembl" id="ENSGMOT00000020343.2">
    <property type="protein sequence ID" value="ENSGMOP00000019860.2"/>
    <property type="gene ID" value="ENSGMOG00000018461.2"/>
</dbReference>
<evidence type="ECO:0000313" key="9">
    <source>
        <dbReference type="Proteomes" id="UP000694546"/>
    </source>
</evidence>
<feature type="domain" description="LRRCT" evidence="7">
    <location>
        <begin position="363"/>
        <end position="414"/>
    </location>
</feature>
<feature type="chain" id="PRO_5045743660" evidence="6">
    <location>
        <begin position="23"/>
        <end position="466"/>
    </location>
</feature>
<keyword evidence="3" id="KW-0677">Repeat</keyword>